<reference evidence="3 4" key="2">
    <citation type="submission" date="2024-05" db="EMBL/GenBank/DDBJ databases">
        <authorList>
            <person name="Chen Y."/>
            <person name="Shah S."/>
            <person name="Dougan E. K."/>
            <person name="Thang M."/>
            <person name="Chan C."/>
        </authorList>
    </citation>
    <scope>NUCLEOTIDE SEQUENCE [LARGE SCALE GENOMIC DNA]</scope>
</reference>
<feature type="compositionally biased region" description="Acidic residues" evidence="1">
    <location>
        <begin position="348"/>
        <end position="359"/>
    </location>
</feature>
<evidence type="ECO:0000256" key="1">
    <source>
        <dbReference type="SAM" id="MobiDB-lite"/>
    </source>
</evidence>
<evidence type="ECO:0000313" key="2">
    <source>
        <dbReference type="EMBL" id="CAI4005033.1"/>
    </source>
</evidence>
<gene>
    <name evidence="2" type="ORF">C1SCF055_LOCUS30789</name>
</gene>
<keyword evidence="4" id="KW-1185">Reference proteome</keyword>
<evidence type="ECO:0000313" key="4">
    <source>
        <dbReference type="Proteomes" id="UP001152797"/>
    </source>
</evidence>
<comment type="caution">
    <text evidence="2">The sequence shown here is derived from an EMBL/GenBank/DDBJ whole genome shotgun (WGS) entry which is preliminary data.</text>
</comment>
<reference evidence="2" key="1">
    <citation type="submission" date="2022-10" db="EMBL/GenBank/DDBJ databases">
        <authorList>
            <person name="Chen Y."/>
            <person name="Dougan E. K."/>
            <person name="Chan C."/>
            <person name="Rhodes N."/>
            <person name="Thang M."/>
        </authorList>
    </citation>
    <scope>NUCLEOTIDE SEQUENCE</scope>
</reference>
<dbReference type="EMBL" id="CAMXCT030003557">
    <property type="protein sequence ID" value="CAL4792345.1"/>
    <property type="molecule type" value="Genomic_DNA"/>
</dbReference>
<dbReference type="Proteomes" id="UP001152797">
    <property type="component" value="Unassembled WGS sequence"/>
</dbReference>
<dbReference type="EMBL" id="CAMXCT010003557">
    <property type="protein sequence ID" value="CAI4005033.1"/>
    <property type="molecule type" value="Genomic_DNA"/>
</dbReference>
<evidence type="ECO:0008006" key="5">
    <source>
        <dbReference type="Google" id="ProtNLM"/>
    </source>
</evidence>
<proteinExistence type="predicted"/>
<protein>
    <recommendedName>
        <fullName evidence="5">C3H1-type domain-containing protein</fullName>
    </recommendedName>
</protein>
<feature type="region of interest" description="Disordered" evidence="1">
    <location>
        <begin position="311"/>
        <end position="372"/>
    </location>
</feature>
<name>A0A9P1D667_9DINO</name>
<dbReference type="EMBL" id="CAMXCT020003557">
    <property type="protein sequence ID" value="CAL1158408.1"/>
    <property type="molecule type" value="Genomic_DNA"/>
</dbReference>
<sequence>MATPTSPSMDATDLDVLAKVDSALKFLMDDSGVPLPVQLSCYKCGFDSVRIFAGLDDTQEAARQALKAELPLDYSASPEKRRSMALLLHVCNACRLQLTVQEKQKSEAKLGFGARVVPTTGHATMRTAVEATHGKLCDREVPSKSLLAQKLEQVEDNCPEAEDLREVTSVEDSVKEAYAALIADPVSNTVRFKPGKTMTTPPGTPEELRLRHRRLGLAWEMAKSRHPTRAWLPARCVDAFRKLSDHILGSKIAGLRLANGLTPPWSTVPYNLVRTADADDLASALEKACKAPEVTSTHFIVPLTIAAAAPSNAPSGPVLDPAPFARAKGKGKGNGKTSVLKPVRETEAAEEISSGEDEDRMPKPKLGAGHWGHGPPLVSRLMGKRKPFSDGFGLCSPGRWPPAMRRTSADTPALALMEALGVELEKNLRQTCDIRKLAMQLLATGKLTECPFDAATIDKGTAGDPDHRVYFTASQSFAKGVRLGVGAKLPRVPAVFERKQKWRTHADENSGTGIRDNYISAEQHADVVQEQFQQEAQLGAMTEMSLVEAWRCFPNLCVASLGAIEEKDGSYRVIHDGTHGIDVNSKIVVRDQLRNPTAGDLRTLLEILPGAFFALAGDVKRAHRLVKVAREDWGLQACRSGARGPEWVFQADDVSSAEPRPKYRRTFSSEQVDSARALEDSDRRKWAREWGRCALQVAEKSSWLKEAADLSPENIIRTFLDRAPATLKKHLQGWLRWTAFCLLSGFEVAAPSLAQLFTFLDSLAVGSFLDRGRGRRAFAVATLAALQFGAWKLGLPVLGNLLVSAPVKAWKKGTDWHKSLCREAVPLPVAVVQGLEQAASQGSEDNLRGMVWGCMSDGFLQSAWGDRLFLHIQDILRRHPSQDFLLEFNGRPMSYSMGLAQFRRCLHIHGGVALEACLTFSLHSLKTTLLTYASQRGVDRNLRAAQGHHQLKENNACVELYGRDDAQPMLECQKQIRSAVQSGWVPAIPLQRGLVLLDTSANPCVDNVEEPCQDDKTDVSSDGEINVIETSSSVSSVPSSDVESVGSDVRASCDVADEVLHFQGPWVLNCASGVVHRACWTEESDIFCIACRPCAVLHRGYELHHNGCIAIVYLICLHCANGGLVVTFTPIADAGCLGVVLALGRPGAPVAGAVAWCTGCGCRLLVWCWPCSGLVQRLRVPVACVVLALQWPGAPVGGAGCLCGVGLAVAWCTGCGCRLLVWCWPWGGLVLRLRVPVACVVLALRWPGAPVAAAGCSCGVAWCTGGGCRMLVWCWPCGGLVHRLRLPVACVVLALRWPGAPVADAGGDYCWLLSLLFALQWQCFAPVAVPGVDFLACWNLHVRVASSSWFTTQCEAFQSHSALFIVSLLLQTKAMFAWEKCLEAAKIPEPARAKLLELGFDTQEAFSFKDEKVFEVFAKDFLLVDLKLDGATETNWACKPLVQKLRALWMKGCGGGAAPQALALPYTPVVVGACPGSGLLLGSNKGLTVADRDQLRRALGAKYTGCVVDLESLPSMPFLNIVKTQHDNKAWDWLPWKKVLSEKVASALKDKKPALGPLEVLCGANVEEQLDRELSNQPFPILQLLTVRGHAYAMVGSGHLGSWTLYNNRFMKFYTQVPGPHLRFCSAQEAEEADQAAMREVFNLCYAGSSIDDALHSIAVDRDMLRSLLMPRPKLEKLFSREPLARKRPTAPATGPSKCLRNGECFKWRLGECKLKNCRFAHACAACGATDHHAEICKEASADHRKIPKTKPRGGKFE</sequence>
<organism evidence="2">
    <name type="scientific">Cladocopium goreaui</name>
    <dbReference type="NCBI Taxonomy" id="2562237"/>
    <lineage>
        <taxon>Eukaryota</taxon>
        <taxon>Sar</taxon>
        <taxon>Alveolata</taxon>
        <taxon>Dinophyceae</taxon>
        <taxon>Suessiales</taxon>
        <taxon>Symbiodiniaceae</taxon>
        <taxon>Cladocopium</taxon>
    </lineage>
</organism>
<accession>A0A9P1D667</accession>
<evidence type="ECO:0000313" key="3">
    <source>
        <dbReference type="EMBL" id="CAL4792345.1"/>
    </source>
</evidence>